<feature type="compositionally biased region" description="Low complexity" evidence="1">
    <location>
        <begin position="36"/>
        <end position="45"/>
    </location>
</feature>
<feature type="compositionally biased region" description="Acidic residues" evidence="1">
    <location>
        <begin position="130"/>
        <end position="150"/>
    </location>
</feature>
<evidence type="ECO:0000313" key="3">
    <source>
        <dbReference type="Proteomes" id="UP001437256"/>
    </source>
</evidence>
<dbReference type="Proteomes" id="UP001437256">
    <property type="component" value="Unassembled WGS sequence"/>
</dbReference>
<feature type="compositionally biased region" description="Low complexity" evidence="1">
    <location>
        <begin position="69"/>
        <end position="80"/>
    </location>
</feature>
<protein>
    <submittedName>
        <fullName evidence="2">Uncharacterized protein</fullName>
    </submittedName>
</protein>
<evidence type="ECO:0000313" key="2">
    <source>
        <dbReference type="EMBL" id="KAL0065609.1"/>
    </source>
</evidence>
<gene>
    <name evidence="2" type="ORF">AAF712_007387</name>
</gene>
<proteinExistence type="predicted"/>
<reference evidence="2 3" key="1">
    <citation type="submission" date="2024-05" db="EMBL/GenBank/DDBJ databases">
        <title>A draft genome resource for the thread blight pathogen Marasmius tenuissimus strain MS-2.</title>
        <authorList>
            <person name="Yulfo-Soto G.E."/>
            <person name="Baruah I.K."/>
            <person name="Amoako-Attah I."/>
            <person name="Bukari Y."/>
            <person name="Meinhardt L.W."/>
            <person name="Bailey B.A."/>
            <person name="Cohen S.P."/>
        </authorList>
    </citation>
    <scope>NUCLEOTIDE SEQUENCE [LARGE SCALE GENOMIC DNA]</scope>
    <source>
        <strain evidence="2 3">MS-2</strain>
    </source>
</reference>
<feature type="region of interest" description="Disordered" evidence="1">
    <location>
        <begin position="119"/>
        <end position="172"/>
    </location>
</feature>
<feature type="region of interest" description="Disordered" evidence="1">
    <location>
        <begin position="18"/>
        <end position="83"/>
    </location>
</feature>
<comment type="caution">
    <text evidence="2">The sequence shown here is derived from an EMBL/GenBank/DDBJ whole genome shotgun (WGS) entry which is preliminary data.</text>
</comment>
<organism evidence="2 3">
    <name type="scientific">Marasmius tenuissimus</name>
    <dbReference type="NCBI Taxonomy" id="585030"/>
    <lineage>
        <taxon>Eukaryota</taxon>
        <taxon>Fungi</taxon>
        <taxon>Dikarya</taxon>
        <taxon>Basidiomycota</taxon>
        <taxon>Agaricomycotina</taxon>
        <taxon>Agaricomycetes</taxon>
        <taxon>Agaricomycetidae</taxon>
        <taxon>Agaricales</taxon>
        <taxon>Marasmiineae</taxon>
        <taxon>Marasmiaceae</taxon>
        <taxon>Marasmius</taxon>
    </lineage>
</organism>
<keyword evidence="3" id="KW-1185">Reference proteome</keyword>
<dbReference type="EMBL" id="JBBXMP010000045">
    <property type="protein sequence ID" value="KAL0065609.1"/>
    <property type="molecule type" value="Genomic_DNA"/>
</dbReference>
<accession>A0ABR2ZX10</accession>
<feature type="compositionally biased region" description="Basic and acidic residues" evidence="1">
    <location>
        <begin position="18"/>
        <end position="32"/>
    </location>
</feature>
<name>A0ABR2ZX10_9AGAR</name>
<sequence>MIKEFVDAMGSKKLLAEKTQDEWSRIANRSDQELNATRSSASTSSQRDRKRSPSIIYISDSSSDSHKLTSNNQTSSTNTSRYDTVYISDFAEETRSGGAVESSQPDIDIEEERAIKRMLQSERGNGVDGSDYEVQDDELFSDSESEGMESDADKISKPVGEAGRPRSGGYNLEKALNWSPERHRFC</sequence>
<evidence type="ECO:0000256" key="1">
    <source>
        <dbReference type="SAM" id="MobiDB-lite"/>
    </source>
</evidence>
<feature type="compositionally biased region" description="Low complexity" evidence="1">
    <location>
        <begin position="53"/>
        <end position="62"/>
    </location>
</feature>